<comment type="similarity">
    <text evidence="6">Belongs to the UPF0758 family.</text>
</comment>
<organism evidence="8 9">
    <name type="scientific">Chitinophaga defluvii</name>
    <dbReference type="NCBI Taxonomy" id="3163343"/>
    <lineage>
        <taxon>Bacteria</taxon>
        <taxon>Pseudomonadati</taxon>
        <taxon>Bacteroidota</taxon>
        <taxon>Chitinophagia</taxon>
        <taxon>Chitinophagales</taxon>
        <taxon>Chitinophagaceae</taxon>
        <taxon>Chitinophaga</taxon>
    </lineage>
</organism>
<dbReference type="InterPro" id="IPR020891">
    <property type="entry name" value="UPF0758_CS"/>
</dbReference>
<keyword evidence="9" id="KW-1185">Reference proteome</keyword>
<name>A0ABV2TBB3_9BACT</name>
<dbReference type="InterPro" id="IPR025657">
    <property type="entry name" value="RadC_JAB"/>
</dbReference>
<keyword evidence="5" id="KW-0482">Metalloprotease</keyword>
<dbReference type="PROSITE" id="PS01302">
    <property type="entry name" value="UPF0758"/>
    <property type="match status" value="1"/>
</dbReference>
<dbReference type="NCBIfam" id="NF000642">
    <property type="entry name" value="PRK00024.1"/>
    <property type="match status" value="1"/>
</dbReference>
<dbReference type="InterPro" id="IPR046778">
    <property type="entry name" value="UPF0758_N"/>
</dbReference>
<sequence>MSVNVNPTPHTAIKDWAVDDKPREKLMHKGATTLSTAELLAILLNNGHKNKSALDLAQEVLRKAKDNLGELGKLNVNQLKKIRGIGDAKAVAIVAALELARRKQAGYMEKKQLIRKGSDAALFFKPLLGDQSHETFHVLYLTRASRVINYRCVSSGGVAFTIADPKIIFREALELNAGRLLLCHNHPSGTLHPSHSDIRLTQKLKEAGSLFDIDVMDHIIVSEGGYYSMVEEGIM</sequence>
<dbReference type="PANTHER" id="PTHR30471">
    <property type="entry name" value="DNA REPAIR PROTEIN RADC"/>
    <property type="match status" value="1"/>
</dbReference>
<feature type="domain" description="MPN" evidence="7">
    <location>
        <begin position="113"/>
        <end position="235"/>
    </location>
</feature>
<evidence type="ECO:0000256" key="2">
    <source>
        <dbReference type="ARBA" id="ARBA00022723"/>
    </source>
</evidence>
<evidence type="ECO:0000256" key="1">
    <source>
        <dbReference type="ARBA" id="ARBA00022670"/>
    </source>
</evidence>
<dbReference type="Proteomes" id="UP001549749">
    <property type="component" value="Unassembled WGS sequence"/>
</dbReference>
<keyword evidence="3" id="KW-0378">Hydrolase</keyword>
<comment type="caution">
    <text evidence="8">The sequence shown here is derived from an EMBL/GenBank/DDBJ whole genome shotgun (WGS) entry which is preliminary data.</text>
</comment>
<evidence type="ECO:0000256" key="6">
    <source>
        <dbReference type="RuleBase" id="RU003797"/>
    </source>
</evidence>
<reference evidence="8 9" key="1">
    <citation type="submission" date="2024-06" db="EMBL/GenBank/DDBJ databases">
        <title>Chitinophaga defluvii sp. nov., isolated from municipal sewage.</title>
        <authorList>
            <person name="Zhang L."/>
        </authorList>
    </citation>
    <scope>NUCLEOTIDE SEQUENCE [LARGE SCALE GENOMIC DNA]</scope>
    <source>
        <strain evidence="8 9">H8</strain>
    </source>
</reference>
<dbReference type="PANTHER" id="PTHR30471:SF3">
    <property type="entry name" value="UPF0758 PROTEIN YEES-RELATED"/>
    <property type="match status" value="1"/>
</dbReference>
<dbReference type="EMBL" id="JBEXAC010000002">
    <property type="protein sequence ID" value="MET7000286.1"/>
    <property type="molecule type" value="Genomic_DNA"/>
</dbReference>
<dbReference type="PROSITE" id="PS50249">
    <property type="entry name" value="MPN"/>
    <property type="match status" value="1"/>
</dbReference>
<dbReference type="InterPro" id="IPR001405">
    <property type="entry name" value="UPF0758"/>
</dbReference>
<evidence type="ECO:0000259" key="7">
    <source>
        <dbReference type="PROSITE" id="PS50249"/>
    </source>
</evidence>
<dbReference type="InterPro" id="IPR037518">
    <property type="entry name" value="MPN"/>
</dbReference>
<dbReference type="Gene3D" id="3.40.140.10">
    <property type="entry name" value="Cytidine Deaminase, domain 2"/>
    <property type="match status" value="1"/>
</dbReference>
<dbReference type="Pfam" id="PF04002">
    <property type="entry name" value="RadC"/>
    <property type="match status" value="1"/>
</dbReference>
<accession>A0ABV2TBB3</accession>
<dbReference type="NCBIfam" id="TIGR00608">
    <property type="entry name" value="radc"/>
    <property type="match status" value="1"/>
</dbReference>
<evidence type="ECO:0000313" key="8">
    <source>
        <dbReference type="EMBL" id="MET7000286.1"/>
    </source>
</evidence>
<evidence type="ECO:0000256" key="3">
    <source>
        <dbReference type="ARBA" id="ARBA00022801"/>
    </source>
</evidence>
<evidence type="ECO:0000256" key="4">
    <source>
        <dbReference type="ARBA" id="ARBA00022833"/>
    </source>
</evidence>
<evidence type="ECO:0000256" key="5">
    <source>
        <dbReference type="ARBA" id="ARBA00023049"/>
    </source>
</evidence>
<evidence type="ECO:0000313" key="9">
    <source>
        <dbReference type="Proteomes" id="UP001549749"/>
    </source>
</evidence>
<dbReference type="RefSeq" id="WP_354662846.1">
    <property type="nucleotide sequence ID" value="NZ_JBEXAC010000002.1"/>
</dbReference>
<dbReference type="Pfam" id="PF20582">
    <property type="entry name" value="UPF0758_N"/>
    <property type="match status" value="1"/>
</dbReference>
<keyword evidence="2" id="KW-0479">Metal-binding</keyword>
<keyword evidence="4" id="KW-0862">Zinc</keyword>
<protein>
    <submittedName>
        <fullName evidence="8">DNA repair protein RadC</fullName>
    </submittedName>
</protein>
<keyword evidence="1" id="KW-0645">Protease</keyword>
<gene>
    <name evidence="8" type="primary">radC</name>
    <name evidence="8" type="ORF">ABR189_23035</name>
</gene>
<dbReference type="CDD" id="cd08071">
    <property type="entry name" value="MPN_DUF2466"/>
    <property type="match status" value="1"/>
</dbReference>
<proteinExistence type="inferred from homology"/>